<reference evidence="1" key="1">
    <citation type="journal article" date="2023" name="G3 (Bethesda)">
        <title>A reference genome for the long-term kleptoplast-retaining sea slug Elysia crispata morphotype clarki.</title>
        <authorList>
            <person name="Eastman K.E."/>
            <person name="Pendleton A.L."/>
            <person name="Shaikh M.A."/>
            <person name="Suttiyut T."/>
            <person name="Ogas R."/>
            <person name="Tomko P."/>
            <person name="Gavelis G."/>
            <person name="Widhalm J.R."/>
            <person name="Wisecaver J.H."/>
        </authorList>
    </citation>
    <scope>NUCLEOTIDE SEQUENCE</scope>
    <source>
        <strain evidence="1">ECLA1</strain>
    </source>
</reference>
<evidence type="ECO:0000313" key="1">
    <source>
        <dbReference type="EMBL" id="KAK3744184.1"/>
    </source>
</evidence>
<dbReference type="AlphaFoldDB" id="A0AAE1CYK2"/>
<accession>A0AAE1CYK2</accession>
<evidence type="ECO:0000313" key="2">
    <source>
        <dbReference type="Proteomes" id="UP001283361"/>
    </source>
</evidence>
<sequence>MYLEKVDAVKHKSPRNRWNMRGEWTWNINIRFGWMAEKMSLTSGEFRAVVQSSNRAGVLRFLFCFLGFACRFFKPLDSVRGQRAVCKRWRSDARVPERVLAVWAGLTRKLPGSVTGLGVSTQLPVSELWDGKLWENSRLEKPRVDPAI</sequence>
<keyword evidence="2" id="KW-1185">Reference proteome</keyword>
<proteinExistence type="predicted"/>
<dbReference type="Proteomes" id="UP001283361">
    <property type="component" value="Unassembled WGS sequence"/>
</dbReference>
<comment type="caution">
    <text evidence="1">The sequence shown here is derived from an EMBL/GenBank/DDBJ whole genome shotgun (WGS) entry which is preliminary data.</text>
</comment>
<name>A0AAE1CYK2_9GAST</name>
<dbReference type="EMBL" id="JAWDGP010006272">
    <property type="protein sequence ID" value="KAK3744184.1"/>
    <property type="molecule type" value="Genomic_DNA"/>
</dbReference>
<protein>
    <submittedName>
        <fullName evidence="1">Uncharacterized protein</fullName>
    </submittedName>
</protein>
<organism evidence="1 2">
    <name type="scientific">Elysia crispata</name>
    <name type="common">lettuce slug</name>
    <dbReference type="NCBI Taxonomy" id="231223"/>
    <lineage>
        <taxon>Eukaryota</taxon>
        <taxon>Metazoa</taxon>
        <taxon>Spiralia</taxon>
        <taxon>Lophotrochozoa</taxon>
        <taxon>Mollusca</taxon>
        <taxon>Gastropoda</taxon>
        <taxon>Heterobranchia</taxon>
        <taxon>Euthyneura</taxon>
        <taxon>Panpulmonata</taxon>
        <taxon>Sacoglossa</taxon>
        <taxon>Placobranchoidea</taxon>
        <taxon>Plakobranchidae</taxon>
        <taxon>Elysia</taxon>
    </lineage>
</organism>
<gene>
    <name evidence="1" type="ORF">RRG08_038559</name>
</gene>